<accession>A0A8H6NGT5</accession>
<sequence>MLSFACRAIGDVMCRELLQAATRKRWSGLQLLAAPGEVLPGSASLACTDFYFPIGLMVFSVARNSSWRATPLYATCDREWGAFRTAFLGEAVGIR</sequence>
<protein>
    <submittedName>
        <fullName evidence="1">Uncharacterized protein</fullName>
    </submittedName>
</protein>
<name>A0A8H6NGT5_9PEZI</name>
<evidence type="ECO:0000313" key="1">
    <source>
        <dbReference type="EMBL" id="KAF6833057.1"/>
    </source>
</evidence>
<reference evidence="1" key="1">
    <citation type="journal article" date="2020" name="Phytopathology">
        <title>Genome Sequence Resources of Colletotrichum truncatum, C. plurivorum, C. musicola, and C. sojae: Four Species Pathogenic to Soybean (Glycine max).</title>
        <authorList>
            <person name="Rogerio F."/>
            <person name="Boufleur T.R."/>
            <person name="Ciampi-Guillardi M."/>
            <person name="Sukno S.A."/>
            <person name="Thon M.R."/>
            <person name="Massola Junior N.S."/>
            <person name="Baroncelli R."/>
        </authorList>
    </citation>
    <scope>NUCLEOTIDE SEQUENCE</scope>
    <source>
        <strain evidence="1">LFN0074</strain>
    </source>
</reference>
<dbReference type="AlphaFoldDB" id="A0A8H6NGT5"/>
<dbReference type="EMBL" id="WIGM01000224">
    <property type="protein sequence ID" value="KAF6833057.1"/>
    <property type="molecule type" value="Genomic_DNA"/>
</dbReference>
<gene>
    <name evidence="1" type="ORF">CMUS01_06694</name>
</gene>
<comment type="caution">
    <text evidence="1">The sequence shown here is derived from an EMBL/GenBank/DDBJ whole genome shotgun (WGS) entry which is preliminary data.</text>
</comment>
<organism evidence="1 2">
    <name type="scientific">Colletotrichum musicola</name>
    <dbReference type="NCBI Taxonomy" id="2175873"/>
    <lineage>
        <taxon>Eukaryota</taxon>
        <taxon>Fungi</taxon>
        <taxon>Dikarya</taxon>
        <taxon>Ascomycota</taxon>
        <taxon>Pezizomycotina</taxon>
        <taxon>Sordariomycetes</taxon>
        <taxon>Hypocreomycetidae</taxon>
        <taxon>Glomerellales</taxon>
        <taxon>Glomerellaceae</taxon>
        <taxon>Colletotrichum</taxon>
        <taxon>Colletotrichum orchidearum species complex</taxon>
    </lineage>
</organism>
<dbReference type="Proteomes" id="UP000639643">
    <property type="component" value="Unassembled WGS sequence"/>
</dbReference>
<keyword evidence="2" id="KW-1185">Reference proteome</keyword>
<proteinExistence type="predicted"/>
<evidence type="ECO:0000313" key="2">
    <source>
        <dbReference type="Proteomes" id="UP000639643"/>
    </source>
</evidence>